<keyword evidence="5 9" id="KW-0653">Protein transport</keyword>
<dbReference type="Pfam" id="PF04178">
    <property type="entry name" value="Got1"/>
    <property type="match status" value="1"/>
</dbReference>
<name>A0A6P7SQL2_9MOLL</name>
<reference evidence="11" key="1">
    <citation type="submission" date="2025-08" db="UniProtKB">
        <authorList>
            <consortium name="RefSeq"/>
        </authorList>
    </citation>
    <scope>IDENTIFICATION</scope>
</reference>
<feature type="transmembrane region" description="Helical" evidence="9">
    <location>
        <begin position="146"/>
        <end position="166"/>
    </location>
</feature>
<keyword evidence="6 9" id="KW-1133">Transmembrane helix</keyword>
<dbReference type="AlphaFoldDB" id="A0A6P7SQL2"/>
<keyword evidence="7 9" id="KW-0472">Membrane</keyword>
<evidence type="ECO:0000256" key="8">
    <source>
        <dbReference type="ARBA" id="ARBA00025800"/>
    </source>
</evidence>
<feature type="transmembrane region" description="Helical" evidence="9">
    <location>
        <begin position="85"/>
        <end position="109"/>
    </location>
</feature>
<evidence type="ECO:0000256" key="9">
    <source>
        <dbReference type="RuleBase" id="RU363111"/>
    </source>
</evidence>
<evidence type="ECO:0000313" key="10">
    <source>
        <dbReference type="Proteomes" id="UP000515154"/>
    </source>
</evidence>
<accession>A0A6P7SQL2</accession>
<dbReference type="InterPro" id="IPR007305">
    <property type="entry name" value="Vesicle_transpt_Got1/SFT2"/>
</dbReference>
<keyword evidence="10" id="KW-1185">Reference proteome</keyword>
<comment type="similarity">
    <text evidence="8 9">Belongs to the SFT2 family.</text>
</comment>
<dbReference type="GO" id="GO:0016020">
    <property type="term" value="C:membrane"/>
    <property type="evidence" value="ECO:0007669"/>
    <property type="project" value="UniProtKB-SubCell"/>
</dbReference>
<evidence type="ECO:0000256" key="2">
    <source>
        <dbReference type="ARBA" id="ARBA00004141"/>
    </source>
</evidence>
<dbReference type="Proteomes" id="UP000515154">
    <property type="component" value="Linkage group LG8"/>
</dbReference>
<keyword evidence="3 9" id="KW-0813">Transport</keyword>
<dbReference type="PANTHER" id="PTHR23137">
    <property type="entry name" value="VESICLE TRANSPORT PROTEIN-RELATED"/>
    <property type="match status" value="1"/>
</dbReference>
<dbReference type="PANTHER" id="PTHR23137:SF6">
    <property type="entry name" value="VESICLE TRANSPORT PROTEIN"/>
    <property type="match status" value="1"/>
</dbReference>
<evidence type="ECO:0000313" key="11">
    <source>
        <dbReference type="RefSeq" id="XP_029640206.1"/>
    </source>
</evidence>
<dbReference type="GO" id="GO:0012505">
    <property type="term" value="C:endomembrane system"/>
    <property type="evidence" value="ECO:0007669"/>
    <property type="project" value="UniProtKB-ARBA"/>
</dbReference>
<dbReference type="GO" id="GO:0015031">
    <property type="term" value="P:protein transport"/>
    <property type="evidence" value="ECO:0007669"/>
    <property type="project" value="UniProtKB-KW"/>
</dbReference>
<evidence type="ECO:0000256" key="5">
    <source>
        <dbReference type="ARBA" id="ARBA00022927"/>
    </source>
</evidence>
<dbReference type="RefSeq" id="XP_029640206.1">
    <property type="nucleotide sequence ID" value="XM_029784346.2"/>
</dbReference>
<feature type="transmembrane region" description="Helical" evidence="9">
    <location>
        <begin position="121"/>
        <end position="140"/>
    </location>
</feature>
<dbReference type="GO" id="GO:0005737">
    <property type="term" value="C:cytoplasm"/>
    <property type="evidence" value="ECO:0007669"/>
    <property type="project" value="UniProtKB-ARBA"/>
</dbReference>
<evidence type="ECO:0000256" key="6">
    <source>
        <dbReference type="ARBA" id="ARBA00022989"/>
    </source>
</evidence>
<evidence type="ECO:0000256" key="1">
    <source>
        <dbReference type="ARBA" id="ARBA00003566"/>
    </source>
</evidence>
<proteinExistence type="inferred from homology"/>
<keyword evidence="4 9" id="KW-0812">Transmembrane</keyword>
<dbReference type="GO" id="GO:0016192">
    <property type="term" value="P:vesicle-mediated transport"/>
    <property type="evidence" value="ECO:0007669"/>
    <property type="project" value="InterPro"/>
</dbReference>
<organism evidence="10 11">
    <name type="scientific">Octopus sinensis</name>
    <name type="common">East Asian common octopus</name>
    <dbReference type="NCBI Taxonomy" id="2607531"/>
    <lineage>
        <taxon>Eukaryota</taxon>
        <taxon>Metazoa</taxon>
        <taxon>Spiralia</taxon>
        <taxon>Lophotrochozoa</taxon>
        <taxon>Mollusca</taxon>
        <taxon>Cephalopoda</taxon>
        <taxon>Coleoidea</taxon>
        <taxon>Octopodiformes</taxon>
        <taxon>Octopoda</taxon>
        <taxon>Incirrata</taxon>
        <taxon>Octopodidae</taxon>
        <taxon>Octopus</taxon>
    </lineage>
</organism>
<gene>
    <name evidence="11" type="primary">LOC115215170</name>
</gene>
<feature type="transmembrane region" description="Helical" evidence="9">
    <location>
        <begin position="58"/>
        <end position="79"/>
    </location>
</feature>
<dbReference type="InterPro" id="IPR011691">
    <property type="entry name" value="Vesicle_transpt_SFT2"/>
</dbReference>
<sequence>MDKLKRTLSGDDTDEEHGIVTQALLSPSERSGDLMSPSSLKSMISDASTLSWSTRIKGFAICFLLGIGFSVLGSALLFIAKKGLVLFAVFYTLGNILSLSSTCFLMGPMNQLKKMFAKTRIIATIVVLLMFILTLVAAFALKKPGLALLCVILQSLALTWYSLSYIPYARDAVKKCFASCIE</sequence>
<evidence type="ECO:0000256" key="3">
    <source>
        <dbReference type="ARBA" id="ARBA00022448"/>
    </source>
</evidence>
<dbReference type="KEGG" id="osn:115215170"/>
<evidence type="ECO:0000256" key="4">
    <source>
        <dbReference type="ARBA" id="ARBA00022692"/>
    </source>
</evidence>
<evidence type="ECO:0000256" key="7">
    <source>
        <dbReference type="ARBA" id="ARBA00023136"/>
    </source>
</evidence>
<comment type="subcellular location">
    <subcellularLocation>
        <location evidence="2 9">Membrane</location>
        <topology evidence="2 9">Multi-pass membrane protein</topology>
    </subcellularLocation>
</comment>
<comment type="function">
    <text evidence="1 9">May be involved in fusion of retrograde transport vesicles derived from an endocytic compartment with the Golgi complex.</text>
</comment>
<protein>
    <recommendedName>
        <fullName evidence="9">Vesicle transport protein</fullName>
    </recommendedName>
</protein>